<keyword evidence="1" id="KW-0378">Hydrolase</keyword>
<evidence type="ECO:0000313" key="1">
    <source>
        <dbReference type="EMBL" id="MDK2126050.1"/>
    </source>
</evidence>
<reference evidence="1" key="1">
    <citation type="submission" date="2023-03" db="EMBL/GenBank/DDBJ databases">
        <title>Chitinimonas shenzhenensis gen. nov., sp. nov., a novel member of family Burkholderiaceae isolated from activated sludge collected in Shen Zhen, China.</title>
        <authorList>
            <person name="Wang X."/>
        </authorList>
    </citation>
    <scope>NUCLEOTIDE SEQUENCE</scope>
    <source>
        <strain evidence="1">DQS-5</strain>
    </source>
</reference>
<evidence type="ECO:0000313" key="2">
    <source>
        <dbReference type="Proteomes" id="UP001172778"/>
    </source>
</evidence>
<name>A0ABT7E152_9NEIS</name>
<keyword evidence="1" id="KW-0645">Protease</keyword>
<dbReference type="Pfam" id="PF10123">
    <property type="entry name" value="Mu-like_Pro"/>
    <property type="match status" value="1"/>
</dbReference>
<dbReference type="InterPro" id="IPR012106">
    <property type="entry name" value="Phage_Mu_Gp1"/>
</dbReference>
<dbReference type="GO" id="GO:0006508">
    <property type="term" value="P:proteolysis"/>
    <property type="evidence" value="ECO:0007669"/>
    <property type="project" value="UniProtKB-KW"/>
</dbReference>
<dbReference type="GO" id="GO:0008233">
    <property type="term" value="F:peptidase activity"/>
    <property type="evidence" value="ECO:0007669"/>
    <property type="project" value="UniProtKB-KW"/>
</dbReference>
<protein>
    <submittedName>
        <fullName evidence="1">Phage protease</fullName>
    </submittedName>
</protein>
<organism evidence="1 2">
    <name type="scientific">Parachitinimonas caeni</name>
    <dbReference type="NCBI Taxonomy" id="3031301"/>
    <lineage>
        <taxon>Bacteria</taxon>
        <taxon>Pseudomonadati</taxon>
        <taxon>Pseudomonadota</taxon>
        <taxon>Betaproteobacteria</taxon>
        <taxon>Neisseriales</taxon>
        <taxon>Chitinibacteraceae</taxon>
        <taxon>Parachitinimonas</taxon>
    </lineage>
</organism>
<keyword evidence="2" id="KW-1185">Reference proteome</keyword>
<gene>
    <name evidence="1" type="ORF">PZA18_18565</name>
</gene>
<dbReference type="EMBL" id="JARRAF010000030">
    <property type="protein sequence ID" value="MDK2126050.1"/>
    <property type="molecule type" value="Genomic_DNA"/>
</dbReference>
<accession>A0ABT7E152</accession>
<dbReference type="Proteomes" id="UP001172778">
    <property type="component" value="Unassembled WGS sequence"/>
</dbReference>
<dbReference type="RefSeq" id="WP_284102365.1">
    <property type="nucleotide sequence ID" value="NZ_JARRAF010000030.1"/>
</dbReference>
<comment type="caution">
    <text evidence="1">The sequence shown here is derived from an EMBL/GenBank/DDBJ whole genome shotgun (WGS) entry which is preliminary data.</text>
</comment>
<sequence length="383" mass="41805">MNPSLRKQLAEAPNTRRRVLAGDRVNPTEVATSTRSVVTITRTGSFTDPRYDRFAITPAMLAEMVRNFEQRTLGQDVFLDVSHRPEDGAAARVLSLFVEDDRLRAEVEWTPYGVEAIQLRGFTYLSADYYERFVDNEAGKAWGCVLAGAGLTNRPVIKRLDPVRPCLAEPTAVLDRYLTQLSTETQTMWEQHLASLATQLRTLKLAETVVQTLLAGARKALANVTEAPAAEALLGEFETTGKQLAEQIGSTPAPIQLSITAPAVPVDVTAEVNRQLAQREQETRQLADTLASRQKLLADTINTATALDEATRRQLCEAARPLVTAAMTDDQVKALAELQIAQGKQLDIARQLSALGWRPAGSPQISVDSGNQVLALQITPAPV</sequence>
<proteinExistence type="predicted"/>